<keyword evidence="3" id="KW-1133">Transmembrane helix</keyword>
<keyword evidence="4" id="KW-0121">Carboxypeptidase</keyword>
<dbReference type="GO" id="GO:0006508">
    <property type="term" value="P:proteolysis"/>
    <property type="evidence" value="ECO:0007669"/>
    <property type="project" value="InterPro"/>
</dbReference>
<dbReference type="PANTHER" id="PTHR30023:SF0">
    <property type="entry name" value="PENICILLIN-SENSITIVE CARBOXYPEPTIDASE A"/>
    <property type="match status" value="1"/>
</dbReference>
<sequence length="533" mass="59881">MCARQYEATCKGPDTDGLKTGCERPGYFWPNSEMKLISRTYQTRYKTSYFLIIAFVFSCILCLENTWSTPKEGKLEEGINAILQKYKPKDTRVGISIFSISENKPLYKTNSNKSFIVASNMKLFTTATALVYLGADFEYKTKILYRGSISSDGKLDGDIVIKGSGDPNISGRFFEGEITAVPAYWADAVKKQGITVVTGDIIADDSIFDREFIHDGWPKDQLSEWYCAPISGLSFNDNCIDVVLEPNDKPGGLVFIQVEPETSYVEIINKCKTTTLKSKHSYSFHRKPFTNRINVKGFLWSKTEPQKEWITIHNPPLYTATVFKEILERKNVRVMGGVRIINESDLNAGYKLRKLAVTTSSLIQAVNVTNKRSQGFYAEQILKTIGAVVKNEGTFSGGLDVIKDFISKLKISGDQYQLSDGSGLSRENKLTPELIIRVLRHMYGHKDAGIFLESLPISGIDGTLKKRLKEEPYKSRIRAKTGYIRGTSTLSGYVKTLNEEVIAFSILVNEIKGSTWQAKQLQDALCRLLVNYN</sequence>
<dbReference type="GO" id="GO:0000270">
    <property type="term" value="P:peptidoglycan metabolic process"/>
    <property type="evidence" value="ECO:0007669"/>
    <property type="project" value="TreeGrafter"/>
</dbReference>
<organism evidence="4 5">
    <name type="scientific">Candidatus Scalindua arabica</name>
    <dbReference type="NCBI Taxonomy" id="1127984"/>
    <lineage>
        <taxon>Bacteria</taxon>
        <taxon>Pseudomonadati</taxon>
        <taxon>Planctomycetota</taxon>
        <taxon>Candidatus Brocadiia</taxon>
        <taxon>Candidatus Brocadiales</taxon>
        <taxon>Candidatus Scalinduaceae</taxon>
        <taxon>Candidatus Scalindua</taxon>
    </lineage>
</organism>
<dbReference type="Gene3D" id="3.40.710.10">
    <property type="entry name" value="DD-peptidase/beta-lactamase superfamily"/>
    <property type="match status" value="1"/>
</dbReference>
<evidence type="ECO:0000313" key="5">
    <source>
        <dbReference type="Proteomes" id="UP000722750"/>
    </source>
</evidence>
<keyword evidence="2" id="KW-0378">Hydrolase</keyword>
<dbReference type="EMBL" id="JAANXD010000087">
    <property type="protein sequence ID" value="MBS1259253.1"/>
    <property type="molecule type" value="Genomic_DNA"/>
</dbReference>
<dbReference type="AlphaFoldDB" id="A0A941W4P4"/>
<dbReference type="PRINTS" id="PR00922">
    <property type="entry name" value="DADACBPTASE3"/>
</dbReference>
<dbReference type="PANTHER" id="PTHR30023">
    <property type="entry name" value="D-ALANYL-D-ALANINE CARBOXYPEPTIDASE"/>
    <property type="match status" value="1"/>
</dbReference>
<evidence type="ECO:0000256" key="3">
    <source>
        <dbReference type="SAM" id="Phobius"/>
    </source>
</evidence>
<dbReference type="SUPFAM" id="SSF56601">
    <property type="entry name" value="beta-lactamase/transpeptidase-like"/>
    <property type="match status" value="1"/>
</dbReference>
<dbReference type="GO" id="GO:0004185">
    <property type="term" value="F:serine-type carboxypeptidase activity"/>
    <property type="evidence" value="ECO:0007669"/>
    <property type="project" value="InterPro"/>
</dbReference>
<evidence type="ECO:0000256" key="1">
    <source>
        <dbReference type="ARBA" id="ARBA00006096"/>
    </source>
</evidence>
<dbReference type="InterPro" id="IPR012338">
    <property type="entry name" value="Beta-lactam/transpept-like"/>
</dbReference>
<comment type="similarity">
    <text evidence="1">Belongs to the peptidase S13 family.</text>
</comment>
<gene>
    <name evidence="4" type="ORF">MAG551_02320</name>
</gene>
<keyword evidence="3" id="KW-0812">Transmembrane</keyword>
<proteinExistence type="inferred from homology"/>
<keyword evidence="3" id="KW-0472">Membrane</keyword>
<dbReference type="Proteomes" id="UP000722750">
    <property type="component" value="Unassembled WGS sequence"/>
</dbReference>
<comment type="caution">
    <text evidence="4">The sequence shown here is derived from an EMBL/GenBank/DDBJ whole genome shotgun (WGS) entry which is preliminary data.</text>
</comment>
<dbReference type="NCBIfam" id="TIGR00666">
    <property type="entry name" value="PBP4"/>
    <property type="match status" value="1"/>
</dbReference>
<accession>A0A941W4P4</accession>
<dbReference type="Pfam" id="PF02113">
    <property type="entry name" value="Peptidase_S13"/>
    <property type="match status" value="1"/>
</dbReference>
<dbReference type="InterPro" id="IPR000667">
    <property type="entry name" value="Peptidase_S13"/>
</dbReference>
<reference evidence="4" key="1">
    <citation type="journal article" date="2021" name="ISME J.">
        <title>Fine-scale metabolic discontinuity in a stratified prokaryote microbiome of a Red Sea deep halocline.</title>
        <authorList>
            <person name="Michoud G."/>
            <person name="Ngugi D.K."/>
            <person name="Barozzi A."/>
            <person name="Merlino G."/>
            <person name="Calleja M.L."/>
            <person name="Delgado-Huertas A."/>
            <person name="Moran X.A.G."/>
            <person name="Daffonchio D."/>
        </authorList>
    </citation>
    <scope>NUCLEOTIDE SEQUENCE</scope>
    <source>
        <strain evidence="4">SuakinDeep_MAG55_1</strain>
    </source>
</reference>
<evidence type="ECO:0000256" key="2">
    <source>
        <dbReference type="ARBA" id="ARBA00022801"/>
    </source>
</evidence>
<dbReference type="Gene3D" id="3.50.80.20">
    <property type="entry name" value="D-Ala-D-Ala carboxypeptidase C, peptidase S13"/>
    <property type="match status" value="1"/>
</dbReference>
<feature type="transmembrane region" description="Helical" evidence="3">
    <location>
        <begin position="49"/>
        <end position="67"/>
    </location>
</feature>
<protein>
    <submittedName>
        <fullName evidence="4">D-alanyl-D-alanine carboxypeptidase</fullName>
    </submittedName>
</protein>
<evidence type="ECO:0000313" key="4">
    <source>
        <dbReference type="EMBL" id="MBS1259253.1"/>
    </source>
</evidence>
<name>A0A941W4P4_9BACT</name>
<keyword evidence="4" id="KW-0645">Protease</keyword>